<reference evidence="3" key="1">
    <citation type="journal article" date="2014" name="Proc. Natl. Acad. Sci. U.S.A.">
        <title>Extensive sampling of basidiomycete genomes demonstrates inadequacy of the white-rot/brown-rot paradigm for wood decay fungi.</title>
        <authorList>
            <person name="Riley R."/>
            <person name="Salamov A.A."/>
            <person name="Brown D.W."/>
            <person name="Nagy L.G."/>
            <person name="Floudas D."/>
            <person name="Held B.W."/>
            <person name="Levasseur A."/>
            <person name="Lombard V."/>
            <person name="Morin E."/>
            <person name="Otillar R."/>
            <person name="Lindquist E.A."/>
            <person name="Sun H."/>
            <person name="LaButti K.M."/>
            <person name="Schmutz J."/>
            <person name="Jabbour D."/>
            <person name="Luo H."/>
            <person name="Baker S.E."/>
            <person name="Pisabarro A.G."/>
            <person name="Walton J.D."/>
            <person name="Blanchette R.A."/>
            <person name="Henrissat B."/>
            <person name="Martin F."/>
            <person name="Cullen D."/>
            <person name="Hibbett D.S."/>
            <person name="Grigoriev I.V."/>
        </authorList>
    </citation>
    <scope>NUCLEOTIDE SEQUENCE [LARGE SCALE GENOMIC DNA]</scope>
    <source>
        <strain evidence="3">FD-172 SS1</strain>
    </source>
</reference>
<protein>
    <recommendedName>
        <fullName evidence="4">WLM domain-containing protein</fullName>
    </recommendedName>
</protein>
<dbReference type="PANTHER" id="PTHR47839:SF1">
    <property type="entry name" value="DOMAIN PROTEIN, PUTATIVE (AFU_ORTHOLOGUE AFUA_6G04830)-RELATED"/>
    <property type="match status" value="1"/>
</dbReference>
<evidence type="ECO:0000313" key="3">
    <source>
        <dbReference type="Proteomes" id="UP000027195"/>
    </source>
</evidence>
<accession>A0A067LY20</accession>
<name>A0A067LY20_BOTB1</name>
<dbReference type="InParanoid" id="A0A067LY20"/>
<organism evidence="2 3">
    <name type="scientific">Botryobasidium botryosum (strain FD-172 SS1)</name>
    <dbReference type="NCBI Taxonomy" id="930990"/>
    <lineage>
        <taxon>Eukaryota</taxon>
        <taxon>Fungi</taxon>
        <taxon>Dikarya</taxon>
        <taxon>Basidiomycota</taxon>
        <taxon>Agaricomycotina</taxon>
        <taxon>Agaricomycetes</taxon>
        <taxon>Cantharellales</taxon>
        <taxon>Botryobasidiaceae</taxon>
        <taxon>Botryobasidium</taxon>
    </lineage>
</organism>
<dbReference type="Proteomes" id="UP000027195">
    <property type="component" value="Unassembled WGS sequence"/>
</dbReference>
<dbReference type="AlphaFoldDB" id="A0A067LY20"/>
<dbReference type="PANTHER" id="PTHR47839">
    <property type="entry name" value="DOMAIN PROTEIN, PUTATIVE (AFU_ORTHOLOGUE AFUA_6G04830)-RELATED"/>
    <property type="match status" value="1"/>
</dbReference>
<keyword evidence="3" id="KW-1185">Reference proteome</keyword>
<dbReference type="EMBL" id="KL198095">
    <property type="protein sequence ID" value="KDQ08134.1"/>
    <property type="molecule type" value="Genomic_DNA"/>
</dbReference>
<dbReference type="HOGENOM" id="CLU_1586224_0_0_1"/>
<dbReference type="OrthoDB" id="10031156at2759"/>
<evidence type="ECO:0008006" key="4">
    <source>
        <dbReference type="Google" id="ProtNLM"/>
    </source>
</evidence>
<keyword evidence="1" id="KW-0732">Signal</keyword>
<feature type="signal peptide" evidence="1">
    <location>
        <begin position="1"/>
        <end position="15"/>
    </location>
</feature>
<dbReference type="STRING" id="930990.A0A067LY20"/>
<feature type="chain" id="PRO_5013311583" description="WLM domain-containing protein" evidence="1">
    <location>
        <begin position="16"/>
        <end position="168"/>
    </location>
</feature>
<sequence length="168" mass="19217">MKLMAIAFTLSEVCAAIVMSIRLNPMKDLCLGIPDNAQLMAEKRDPLDRFTRRIIDPLREIYSLPKAQIHVVYTHDIRLMAFNHDNGIFLNLHYYEICHDETVVGGTPNTALISWYFTFAHEIAHNLVEEHNANHEYFFSHICERYLPAFTSLITQPEGAQAGINVEG</sequence>
<gene>
    <name evidence="2" type="ORF">BOTBODRAFT_585259</name>
</gene>
<evidence type="ECO:0000256" key="1">
    <source>
        <dbReference type="SAM" id="SignalP"/>
    </source>
</evidence>
<proteinExistence type="predicted"/>
<evidence type="ECO:0000313" key="2">
    <source>
        <dbReference type="EMBL" id="KDQ08134.1"/>
    </source>
</evidence>